<reference evidence="1" key="1">
    <citation type="submission" date="2019-11" db="EMBL/GenBank/DDBJ databases">
        <title>The nuclear and mitochondrial genomes of Frieseomelitta varia - a highly eusocial stingless bee (Meliponini) with a permanently sterile worker caste.</title>
        <authorList>
            <person name="Freitas F.C.P."/>
            <person name="Lourenco A.P."/>
            <person name="Nunes F.M.F."/>
            <person name="Paschoal A.R."/>
            <person name="Abreu F.C.P."/>
            <person name="Barbin F.O."/>
            <person name="Bataglia L."/>
            <person name="Cardoso-Junior C.A.M."/>
            <person name="Cervoni M.S."/>
            <person name="Silva S.R."/>
            <person name="Dalarmi F."/>
            <person name="Del Lama M.A."/>
            <person name="Depintor T.S."/>
            <person name="Ferreira K.M."/>
            <person name="Goria P.S."/>
            <person name="Jaskot M.C."/>
            <person name="Lago D.C."/>
            <person name="Luna-Lucena D."/>
            <person name="Moda L.M."/>
            <person name="Nascimento L."/>
            <person name="Pedrino M."/>
            <person name="Rabico F.O."/>
            <person name="Sanches F.C."/>
            <person name="Santos D.E."/>
            <person name="Santos C.G."/>
            <person name="Vieira J."/>
            <person name="Lopes T.F."/>
            <person name="Barchuk A.R."/>
            <person name="Hartfelder K."/>
            <person name="Simoes Z.L.P."/>
            <person name="Bitondi M.M.G."/>
            <person name="Pinheiro D.G."/>
        </authorList>
    </citation>
    <scope>NUCLEOTIDE SEQUENCE</scope>
    <source>
        <strain evidence="1">USP_RPSP 00005682</strain>
        <tissue evidence="1">Whole individual</tissue>
    </source>
</reference>
<evidence type="ECO:0000313" key="2">
    <source>
        <dbReference type="Proteomes" id="UP000655588"/>
    </source>
</evidence>
<gene>
    <name evidence="1" type="ORF">E2986_10840</name>
</gene>
<sequence>MNYYSGNSTNICAGNVNKEKNVCNSIEVATIKTLLFLIQKLSGTFYIILSYHLKFTFVLKFYAKLLHFSVTESPTRPKKEKHGFKA</sequence>
<name>A0A833RSG6_9HYME</name>
<protein>
    <submittedName>
        <fullName evidence="1">Uncharacterized protein</fullName>
    </submittedName>
</protein>
<evidence type="ECO:0000313" key="1">
    <source>
        <dbReference type="EMBL" id="KAF3421611.1"/>
    </source>
</evidence>
<dbReference type="Proteomes" id="UP000655588">
    <property type="component" value="Unassembled WGS sequence"/>
</dbReference>
<proteinExistence type="predicted"/>
<dbReference type="EMBL" id="WNWW01000842">
    <property type="protein sequence ID" value="KAF3421611.1"/>
    <property type="molecule type" value="Genomic_DNA"/>
</dbReference>
<keyword evidence="2" id="KW-1185">Reference proteome</keyword>
<organism evidence="1 2">
    <name type="scientific">Frieseomelitta varia</name>
    <dbReference type="NCBI Taxonomy" id="561572"/>
    <lineage>
        <taxon>Eukaryota</taxon>
        <taxon>Metazoa</taxon>
        <taxon>Ecdysozoa</taxon>
        <taxon>Arthropoda</taxon>
        <taxon>Hexapoda</taxon>
        <taxon>Insecta</taxon>
        <taxon>Pterygota</taxon>
        <taxon>Neoptera</taxon>
        <taxon>Endopterygota</taxon>
        <taxon>Hymenoptera</taxon>
        <taxon>Apocrita</taxon>
        <taxon>Aculeata</taxon>
        <taxon>Apoidea</taxon>
        <taxon>Anthophila</taxon>
        <taxon>Apidae</taxon>
        <taxon>Frieseomelitta</taxon>
    </lineage>
</organism>
<accession>A0A833RSG6</accession>
<comment type="caution">
    <text evidence="1">The sequence shown here is derived from an EMBL/GenBank/DDBJ whole genome shotgun (WGS) entry which is preliminary data.</text>
</comment>
<dbReference type="AlphaFoldDB" id="A0A833RSG6"/>